<dbReference type="CDD" id="cd19527">
    <property type="entry name" value="RecA-like_PEX6_r2"/>
    <property type="match status" value="1"/>
</dbReference>
<feature type="domain" description="AAA+ ATPase" evidence="11">
    <location>
        <begin position="571"/>
        <end position="712"/>
    </location>
</feature>
<evidence type="ECO:0000256" key="7">
    <source>
        <dbReference type="ARBA" id="ARBA00023136"/>
    </source>
</evidence>
<evidence type="ECO:0000256" key="6">
    <source>
        <dbReference type="ARBA" id="ARBA00022840"/>
    </source>
</evidence>
<dbReference type="PANTHER" id="PTHR23077:SF9">
    <property type="entry name" value="PEROXISOMAL ATPASE PEX6"/>
    <property type="match status" value="1"/>
</dbReference>
<dbReference type="GO" id="GO:0005778">
    <property type="term" value="C:peroxisomal membrane"/>
    <property type="evidence" value="ECO:0007669"/>
    <property type="project" value="TreeGrafter"/>
</dbReference>
<evidence type="ECO:0000256" key="9">
    <source>
        <dbReference type="ARBA" id="ARBA00034920"/>
    </source>
</evidence>
<dbReference type="OrthoDB" id="5553750at2759"/>
<dbReference type="Gene3D" id="1.10.8.60">
    <property type="match status" value="2"/>
</dbReference>
<evidence type="ECO:0000256" key="5">
    <source>
        <dbReference type="ARBA" id="ARBA00022801"/>
    </source>
</evidence>
<accession>A0A9P6LC01</accession>
<organism evidence="12 13">
    <name type="scientific">Thelephora terrestris</name>
    <dbReference type="NCBI Taxonomy" id="56493"/>
    <lineage>
        <taxon>Eukaryota</taxon>
        <taxon>Fungi</taxon>
        <taxon>Dikarya</taxon>
        <taxon>Basidiomycota</taxon>
        <taxon>Agaricomycotina</taxon>
        <taxon>Agaricomycetes</taxon>
        <taxon>Thelephorales</taxon>
        <taxon>Thelephoraceae</taxon>
        <taxon>Thelephora</taxon>
    </lineage>
</organism>
<feature type="domain" description="AAA+ ATPase" evidence="11">
    <location>
        <begin position="287"/>
        <end position="426"/>
    </location>
</feature>
<dbReference type="GO" id="GO:0005524">
    <property type="term" value="F:ATP binding"/>
    <property type="evidence" value="ECO:0007669"/>
    <property type="project" value="UniProtKB-KW"/>
</dbReference>
<keyword evidence="6" id="KW-0067">ATP-binding</keyword>
<dbReference type="SUPFAM" id="SSF52540">
    <property type="entry name" value="P-loop containing nucleoside triphosphate hydrolases"/>
    <property type="match status" value="2"/>
</dbReference>
<proteinExistence type="inferred from homology"/>
<evidence type="ECO:0000259" key="11">
    <source>
        <dbReference type="SMART" id="SM00382"/>
    </source>
</evidence>
<dbReference type="InterPro" id="IPR027417">
    <property type="entry name" value="P-loop_NTPase"/>
</dbReference>
<evidence type="ECO:0000256" key="4">
    <source>
        <dbReference type="ARBA" id="ARBA00022741"/>
    </source>
</evidence>
<comment type="catalytic activity">
    <reaction evidence="10">
        <text>ATP + H2O = ADP + phosphate + H(+)</text>
        <dbReference type="Rhea" id="RHEA:13065"/>
        <dbReference type="ChEBI" id="CHEBI:15377"/>
        <dbReference type="ChEBI" id="CHEBI:15378"/>
        <dbReference type="ChEBI" id="CHEBI:30616"/>
        <dbReference type="ChEBI" id="CHEBI:43474"/>
        <dbReference type="ChEBI" id="CHEBI:456216"/>
    </reaction>
    <physiologicalReaction direction="left-to-right" evidence="10">
        <dbReference type="Rhea" id="RHEA:13066"/>
    </physiologicalReaction>
</comment>
<dbReference type="InterPro" id="IPR056995">
    <property type="entry name" value="PEX6_4th_dom"/>
</dbReference>
<dbReference type="AlphaFoldDB" id="A0A9P6LC01"/>
<evidence type="ECO:0000313" key="13">
    <source>
        <dbReference type="Proteomes" id="UP000736335"/>
    </source>
</evidence>
<reference evidence="12" key="2">
    <citation type="submission" date="2020-11" db="EMBL/GenBank/DDBJ databases">
        <authorList>
            <consortium name="DOE Joint Genome Institute"/>
            <person name="Kuo A."/>
            <person name="Miyauchi S."/>
            <person name="Kiss E."/>
            <person name="Drula E."/>
            <person name="Kohler A."/>
            <person name="Sanchez-Garcia M."/>
            <person name="Andreopoulos B."/>
            <person name="Barry K.W."/>
            <person name="Bonito G."/>
            <person name="Buee M."/>
            <person name="Carver A."/>
            <person name="Chen C."/>
            <person name="Cichocki N."/>
            <person name="Clum A."/>
            <person name="Culley D."/>
            <person name="Crous P.W."/>
            <person name="Fauchery L."/>
            <person name="Girlanda M."/>
            <person name="Hayes R."/>
            <person name="Keri Z."/>
            <person name="Labutti K."/>
            <person name="Lipzen A."/>
            <person name="Lombard V."/>
            <person name="Magnuson J."/>
            <person name="Maillard F."/>
            <person name="Morin E."/>
            <person name="Murat C."/>
            <person name="Nolan M."/>
            <person name="Ohm R."/>
            <person name="Pangilinan J."/>
            <person name="Pereira M."/>
            <person name="Perotto S."/>
            <person name="Peter M."/>
            <person name="Riley R."/>
            <person name="Sitrit Y."/>
            <person name="Stielow B."/>
            <person name="Szollosi G."/>
            <person name="Zifcakova L."/>
            <person name="Stursova M."/>
            <person name="Spatafora J.W."/>
            <person name="Tedersoo L."/>
            <person name="Vaario L.-M."/>
            <person name="Yamada A."/>
            <person name="Yan M."/>
            <person name="Wang P."/>
            <person name="Xu J."/>
            <person name="Bruns T."/>
            <person name="Baldrian P."/>
            <person name="Vilgalys R."/>
            <person name="Henrissat B."/>
            <person name="Grigoriev I.V."/>
            <person name="Hibbett D."/>
            <person name="Nagy L.G."/>
            <person name="Martin F.M."/>
        </authorList>
    </citation>
    <scope>NUCLEOTIDE SEQUENCE</scope>
    <source>
        <strain evidence="12">UH-Tt-Lm1</strain>
    </source>
</reference>
<name>A0A9P6LC01_9AGAM</name>
<dbReference type="InterPro" id="IPR003959">
    <property type="entry name" value="ATPase_AAA_core"/>
</dbReference>
<dbReference type="GO" id="GO:0016887">
    <property type="term" value="F:ATP hydrolysis activity"/>
    <property type="evidence" value="ECO:0007669"/>
    <property type="project" value="InterPro"/>
</dbReference>
<dbReference type="InterPro" id="IPR003960">
    <property type="entry name" value="ATPase_AAA_CS"/>
</dbReference>
<dbReference type="PROSITE" id="PS00674">
    <property type="entry name" value="AAA"/>
    <property type="match status" value="1"/>
</dbReference>
<evidence type="ECO:0000256" key="1">
    <source>
        <dbReference type="ARBA" id="ARBA00004370"/>
    </source>
</evidence>
<dbReference type="InterPro" id="IPR050168">
    <property type="entry name" value="AAA_ATPase_domain"/>
</dbReference>
<protein>
    <recommendedName>
        <fullName evidence="8">Peroxisomal ATPase PEX6</fullName>
    </recommendedName>
    <alternativeName>
        <fullName evidence="9">Peroxin-6</fullName>
    </alternativeName>
</protein>
<evidence type="ECO:0000256" key="10">
    <source>
        <dbReference type="ARBA" id="ARBA00048778"/>
    </source>
</evidence>
<evidence type="ECO:0000256" key="2">
    <source>
        <dbReference type="ARBA" id="ARBA00006914"/>
    </source>
</evidence>
<dbReference type="Pfam" id="PF00004">
    <property type="entry name" value="AAA"/>
    <property type="match status" value="2"/>
</dbReference>
<reference evidence="12" key="1">
    <citation type="journal article" date="2020" name="Nat. Commun.">
        <title>Large-scale genome sequencing of mycorrhizal fungi provides insights into the early evolution of symbiotic traits.</title>
        <authorList>
            <person name="Miyauchi S."/>
            <person name="Kiss E."/>
            <person name="Kuo A."/>
            <person name="Drula E."/>
            <person name="Kohler A."/>
            <person name="Sanchez-Garcia M."/>
            <person name="Morin E."/>
            <person name="Andreopoulos B."/>
            <person name="Barry K.W."/>
            <person name="Bonito G."/>
            <person name="Buee M."/>
            <person name="Carver A."/>
            <person name="Chen C."/>
            <person name="Cichocki N."/>
            <person name="Clum A."/>
            <person name="Culley D."/>
            <person name="Crous P.W."/>
            <person name="Fauchery L."/>
            <person name="Girlanda M."/>
            <person name="Hayes R.D."/>
            <person name="Keri Z."/>
            <person name="LaButti K."/>
            <person name="Lipzen A."/>
            <person name="Lombard V."/>
            <person name="Magnuson J."/>
            <person name="Maillard F."/>
            <person name="Murat C."/>
            <person name="Nolan M."/>
            <person name="Ohm R.A."/>
            <person name="Pangilinan J."/>
            <person name="Pereira M.F."/>
            <person name="Perotto S."/>
            <person name="Peter M."/>
            <person name="Pfister S."/>
            <person name="Riley R."/>
            <person name="Sitrit Y."/>
            <person name="Stielow J.B."/>
            <person name="Szollosi G."/>
            <person name="Zifcakova L."/>
            <person name="Stursova M."/>
            <person name="Spatafora J.W."/>
            <person name="Tedersoo L."/>
            <person name="Vaario L.M."/>
            <person name="Yamada A."/>
            <person name="Yan M."/>
            <person name="Wang P."/>
            <person name="Xu J."/>
            <person name="Bruns T."/>
            <person name="Baldrian P."/>
            <person name="Vilgalys R."/>
            <person name="Dunand C."/>
            <person name="Henrissat B."/>
            <person name="Grigoriev I.V."/>
            <person name="Hibbett D."/>
            <person name="Nagy L.G."/>
            <person name="Martin F.M."/>
        </authorList>
    </citation>
    <scope>NUCLEOTIDE SEQUENCE</scope>
    <source>
        <strain evidence="12">UH-Tt-Lm1</strain>
    </source>
</reference>
<keyword evidence="5" id="KW-0378">Hydrolase</keyword>
<dbReference type="FunFam" id="3.40.50.300:FF:000109">
    <property type="entry name" value="Peroxisomal biogenesis factor 6"/>
    <property type="match status" value="1"/>
</dbReference>
<dbReference type="InterPro" id="IPR047533">
    <property type="entry name" value="RecA-like_PEX6_r2"/>
</dbReference>
<dbReference type="FunFam" id="1.10.8.60:FF:000039">
    <property type="entry name" value="peroxisome biogenesis factor 6"/>
    <property type="match status" value="1"/>
</dbReference>
<keyword evidence="13" id="KW-1185">Reference proteome</keyword>
<dbReference type="EMBL" id="WIUZ02000001">
    <property type="protein sequence ID" value="KAF9792299.1"/>
    <property type="molecule type" value="Genomic_DNA"/>
</dbReference>
<comment type="similarity">
    <text evidence="2">Belongs to the AAA ATPase family.</text>
</comment>
<gene>
    <name evidence="12" type="ORF">BJ322DRAFT_1097509</name>
</gene>
<dbReference type="PANTHER" id="PTHR23077">
    <property type="entry name" value="AAA-FAMILY ATPASE"/>
    <property type="match status" value="1"/>
</dbReference>
<dbReference type="InterPro" id="IPR003593">
    <property type="entry name" value="AAA+_ATPase"/>
</dbReference>
<dbReference type="GO" id="GO:0005829">
    <property type="term" value="C:cytosol"/>
    <property type="evidence" value="ECO:0007669"/>
    <property type="project" value="TreeGrafter"/>
</dbReference>
<dbReference type="Proteomes" id="UP000736335">
    <property type="component" value="Unassembled WGS sequence"/>
</dbReference>
<evidence type="ECO:0000256" key="3">
    <source>
        <dbReference type="ARBA" id="ARBA00022593"/>
    </source>
</evidence>
<dbReference type="GO" id="GO:0016558">
    <property type="term" value="P:protein import into peroxisome matrix"/>
    <property type="evidence" value="ECO:0007669"/>
    <property type="project" value="TreeGrafter"/>
</dbReference>
<dbReference type="SMART" id="SM00382">
    <property type="entry name" value="AAA"/>
    <property type="match status" value="2"/>
</dbReference>
<keyword evidence="3" id="KW-0962">Peroxisome biogenesis</keyword>
<dbReference type="Gene3D" id="3.40.50.300">
    <property type="entry name" value="P-loop containing nucleotide triphosphate hydrolases"/>
    <property type="match status" value="2"/>
</dbReference>
<comment type="caution">
    <text evidence="12">The sequence shown here is derived from an EMBL/GenBank/DDBJ whole genome shotgun (WGS) entry which is preliminary data.</text>
</comment>
<dbReference type="Pfam" id="PF23315">
    <property type="entry name" value="PEX6_4th"/>
    <property type="match status" value="1"/>
</dbReference>
<evidence type="ECO:0000256" key="8">
    <source>
        <dbReference type="ARBA" id="ARBA00034811"/>
    </source>
</evidence>
<keyword evidence="7" id="KW-0472">Membrane</keyword>
<keyword evidence="4" id="KW-0547">Nucleotide-binding</keyword>
<evidence type="ECO:0000313" key="12">
    <source>
        <dbReference type="EMBL" id="KAF9792299.1"/>
    </source>
</evidence>
<comment type="subcellular location">
    <subcellularLocation>
        <location evidence="1">Membrane</location>
    </subcellularLocation>
</comment>
<sequence length="850" mass="92917">MANSLPKIDHVPTSREYTFALTDGTSSGIRPPNDYTVLLKPSDLNKLGLISGDWATICAVNLRTRRLVKVAAHQDAPQKRGEVVGDLALLYNLGASSQGSDVGHVSIDASSFGSLPPPLPTARSVTVVQIMSPPVLNDAYGTSPVGLQNYFREALRLIKPGDVLIIPTEIDPLAVHITRALRDISHSAVEAYTFSFFLVANIEYDIIPGREAANPDAYVSASAGELGCWVDCNETRVIQAGNEQSAVPGCRDTRTRPNLIKIEASDYQKLYRTFQVASIHSASSYDLAVSVLLTGPRGIGKSTMVKSIANKLGFHLFEVDCYNLLQENSTRTENSLRGVFSRATDFSPCVLLLRHLEALMHTTQQPDTRQEPRVAHVLQECIDGLLQPWRLTGHPLVVVGTTSTSQECSPGLLGCFKHEINVEPPNEYLRIQMWRECLEGVLLTSDVDLSRLGIHTAGLLASDIGSIVRKATSRSLERTLQVLQSLYPESAHATSMNSCGIFGCHVPLSDEDLTSALDGARISYAETIGAPKIPNVTWDDVGGLSSIKSDILDTIQLPLERPDLFADGLKKRSGILLYGPPGTGKTLLAKAVATSCSLNFLSIKGPELLNMYIGESEANVRRVFQRARAARPCVIFFDELDSVAPKRGNHGDSGGVMDRIVSQLLSELDGMSSGTGHTDIFVIGATNRPDLLDPALLRPGRFDRMLYLGVPDSKEAQMNVIRALTRKFRLHPALSLPEVVSKCPFHFTGADFYALCSDAILIAMSRKAEQVDKTISIHPHPITPHYYLSEMAVERDVQVLITQHDFELALSQLKPSVTESEMQHYAHIQRMFSSDTSSGTHVNAEYVMLD</sequence>